<accession>A0A261FFE5</accession>
<name>A0A261FFE5_9BIFI</name>
<organism evidence="1 2">
    <name type="scientific">Bifidobacterium tissieri</name>
    <dbReference type="NCBI Taxonomy" id="1630162"/>
    <lineage>
        <taxon>Bacteria</taxon>
        <taxon>Bacillati</taxon>
        <taxon>Actinomycetota</taxon>
        <taxon>Actinomycetes</taxon>
        <taxon>Bifidobacteriales</taxon>
        <taxon>Bifidobacteriaceae</taxon>
        <taxon>Bifidobacterium</taxon>
    </lineage>
</organism>
<dbReference type="AlphaFoldDB" id="A0A261FFE5"/>
<sequence>MTLNELESLAEQCLAVAKGLDEDMEDDARDAIAAGEPEYAMASVLDMAYAHPELYAKLPPEVYELARNPDYVVLHRYQGLLEKHRQ</sequence>
<reference evidence="1 2" key="1">
    <citation type="journal article" date="2017" name="BMC Genomics">
        <title>Comparative genomic and phylogenomic analyses of the Bifidobacteriaceae family.</title>
        <authorList>
            <person name="Lugli G.A."/>
            <person name="Milani C."/>
            <person name="Turroni F."/>
            <person name="Duranti S."/>
            <person name="Mancabelli L."/>
            <person name="Mangifesta M."/>
            <person name="Ferrario C."/>
            <person name="Modesto M."/>
            <person name="Mattarelli P."/>
            <person name="Jiri K."/>
            <person name="van Sinderen D."/>
            <person name="Ventura M."/>
        </authorList>
    </citation>
    <scope>NUCLEOTIDE SEQUENCE [LARGE SCALE GENOMIC DNA]</scope>
    <source>
        <strain evidence="1 2">DSM 100201</strain>
    </source>
</reference>
<keyword evidence="2" id="KW-1185">Reference proteome</keyword>
<evidence type="ECO:0000313" key="2">
    <source>
        <dbReference type="Proteomes" id="UP000216444"/>
    </source>
</evidence>
<dbReference type="EMBL" id="MWWV01000006">
    <property type="protein sequence ID" value="OZG57854.1"/>
    <property type="molecule type" value="Genomic_DNA"/>
</dbReference>
<protein>
    <submittedName>
        <fullName evidence="1">Uncharacterized protein</fullName>
    </submittedName>
</protein>
<dbReference type="RefSeq" id="WP_094663451.1">
    <property type="nucleotide sequence ID" value="NZ_MWWV01000006.1"/>
</dbReference>
<proteinExistence type="predicted"/>
<comment type="caution">
    <text evidence="1">The sequence shown here is derived from an EMBL/GenBank/DDBJ whole genome shotgun (WGS) entry which is preliminary data.</text>
</comment>
<gene>
    <name evidence="1" type="ORF">BTIS_1095</name>
</gene>
<dbReference type="Proteomes" id="UP000216444">
    <property type="component" value="Unassembled WGS sequence"/>
</dbReference>
<evidence type="ECO:0000313" key="1">
    <source>
        <dbReference type="EMBL" id="OZG57854.1"/>
    </source>
</evidence>